<dbReference type="InterPro" id="IPR050463">
    <property type="entry name" value="Gfo/Idh/MocA_oxidrdct_glycsds"/>
</dbReference>
<dbReference type="InterPro" id="IPR036291">
    <property type="entry name" value="NAD(P)-bd_dom_sf"/>
</dbReference>
<feature type="domain" description="Gfo/Idh/MocA-like oxidoreductase C-terminal" evidence="4">
    <location>
        <begin position="306"/>
        <end position="515"/>
    </location>
</feature>
<organism evidence="5">
    <name type="scientific">hydrothermal vent metagenome</name>
    <dbReference type="NCBI Taxonomy" id="652676"/>
    <lineage>
        <taxon>unclassified sequences</taxon>
        <taxon>metagenomes</taxon>
        <taxon>ecological metagenomes</taxon>
    </lineage>
</organism>
<dbReference type="InterPro" id="IPR000683">
    <property type="entry name" value="Gfo/Idh/MocA-like_OxRdtase_N"/>
</dbReference>
<dbReference type="EMBL" id="UOEP01000105">
    <property type="protein sequence ID" value="VAW19741.1"/>
    <property type="molecule type" value="Genomic_DNA"/>
</dbReference>
<dbReference type="Pfam" id="PF01408">
    <property type="entry name" value="GFO_IDH_MocA"/>
    <property type="match status" value="1"/>
</dbReference>
<keyword evidence="2" id="KW-0812">Transmembrane</keyword>
<dbReference type="GO" id="GO:0016491">
    <property type="term" value="F:oxidoreductase activity"/>
    <property type="evidence" value="ECO:0007669"/>
    <property type="project" value="UniProtKB-KW"/>
</dbReference>
<name>A0A3B0TM28_9ZZZZ</name>
<reference evidence="5" key="1">
    <citation type="submission" date="2018-06" db="EMBL/GenBank/DDBJ databases">
        <authorList>
            <person name="Zhirakovskaya E."/>
        </authorList>
    </citation>
    <scope>NUCLEOTIDE SEQUENCE</scope>
</reference>
<keyword evidence="2" id="KW-1133">Transmembrane helix</keyword>
<gene>
    <name evidence="5" type="ORF">MNBD_BACTEROID01-1817</name>
</gene>
<dbReference type="SUPFAM" id="SSF51735">
    <property type="entry name" value="NAD(P)-binding Rossmann-fold domains"/>
    <property type="match status" value="1"/>
</dbReference>
<accession>A0A3B0TM28</accession>
<dbReference type="SUPFAM" id="SSF55347">
    <property type="entry name" value="Glyceraldehyde-3-phosphate dehydrogenase-like, C-terminal domain"/>
    <property type="match status" value="1"/>
</dbReference>
<feature type="domain" description="Gfo/Idh/MocA-like oxidoreductase N-terminal" evidence="3">
    <location>
        <begin position="142"/>
        <end position="231"/>
    </location>
</feature>
<dbReference type="Pfam" id="PF02894">
    <property type="entry name" value="GFO_IDH_MocA_C"/>
    <property type="match status" value="1"/>
</dbReference>
<dbReference type="Gene3D" id="3.30.360.10">
    <property type="entry name" value="Dihydrodipicolinate Reductase, domain 2"/>
    <property type="match status" value="1"/>
</dbReference>
<keyword evidence="1" id="KW-0560">Oxidoreductase</keyword>
<evidence type="ECO:0000256" key="1">
    <source>
        <dbReference type="ARBA" id="ARBA00023002"/>
    </source>
</evidence>
<dbReference type="PANTHER" id="PTHR43818:SF11">
    <property type="entry name" value="BCDNA.GH03377"/>
    <property type="match status" value="1"/>
</dbReference>
<dbReference type="Gene3D" id="3.40.50.720">
    <property type="entry name" value="NAD(P)-binding Rossmann-like Domain"/>
    <property type="match status" value="1"/>
</dbReference>
<evidence type="ECO:0000313" key="5">
    <source>
        <dbReference type="EMBL" id="VAW19741.1"/>
    </source>
</evidence>
<sequence>MAKEKGQTQQPEGKNQQSRRAMLKALAGIPVLGAFAYELMEKRSYDQLKKTRLIKELGLDNIPSPTKISNAGKGSLLRIGIIGFGNRAVNLSKGLGFMHPDDIKEGRKNGSLDDWLAQEDLNVAITGICDVFDLHAEKGLAIARNEAQTGGAKPSGLPVKRYRTYQELLQDDSIDAVVIATPDHHHSHITIDAVKAGKHVYCEKSICVTEDELYKVYDAVKNSDRVFQLGHQITQNVVFQQAKEVIKKDILGKITLIETTTNRNTASGAWIRHLDANGNPKPGSLKTIDWAQWLGDRPKVPFSIDRYYNWTKFFAYDTGMLGQLFSHEFDAVNQLLRIGIPKSVVASGGIYYWKDNREIPDLLQAVFEYPERELTLLYSASLANSRQRGRVFMGHDASMELGGSLSITADFDSTRYKKKIEEGIIDTNSPMITVSPGSGKIDAVTSATEKYYASRGLTSTMINGKRVDVTHLHLREWIHCIRNGGETSANIERAFEEGATIMMANKSYREKRRVEWDPVLRKIV</sequence>
<evidence type="ECO:0000256" key="2">
    <source>
        <dbReference type="SAM" id="Phobius"/>
    </source>
</evidence>
<dbReference type="InterPro" id="IPR004104">
    <property type="entry name" value="Gfo/Idh/MocA-like_OxRdtase_C"/>
</dbReference>
<protein>
    <submittedName>
        <fullName evidence="5">Uncharacterized protein</fullName>
    </submittedName>
</protein>
<dbReference type="AlphaFoldDB" id="A0A3B0TM28"/>
<evidence type="ECO:0000259" key="4">
    <source>
        <dbReference type="Pfam" id="PF02894"/>
    </source>
</evidence>
<keyword evidence="2" id="KW-0472">Membrane</keyword>
<evidence type="ECO:0000259" key="3">
    <source>
        <dbReference type="Pfam" id="PF01408"/>
    </source>
</evidence>
<feature type="transmembrane region" description="Helical" evidence="2">
    <location>
        <begin position="21"/>
        <end position="40"/>
    </location>
</feature>
<dbReference type="PANTHER" id="PTHR43818">
    <property type="entry name" value="BCDNA.GH03377"/>
    <property type="match status" value="1"/>
</dbReference>
<proteinExistence type="predicted"/>
<dbReference type="GO" id="GO:0000166">
    <property type="term" value="F:nucleotide binding"/>
    <property type="evidence" value="ECO:0007669"/>
    <property type="project" value="InterPro"/>
</dbReference>